<feature type="compositionally biased region" description="Low complexity" evidence="1">
    <location>
        <begin position="40"/>
        <end position="52"/>
    </location>
</feature>
<protein>
    <submittedName>
        <fullName evidence="2">Uncharacterized protein</fullName>
    </submittedName>
</protein>
<dbReference type="OrthoDB" id="3775616at2759"/>
<dbReference type="Proteomes" id="UP000192596">
    <property type="component" value="Unassembled WGS sequence"/>
</dbReference>
<organism evidence="2 3">
    <name type="scientific">Cryoendolithus antarcticus</name>
    <dbReference type="NCBI Taxonomy" id="1507870"/>
    <lineage>
        <taxon>Eukaryota</taxon>
        <taxon>Fungi</taxon>
        <taxon>Dikarya</taxon>
        <taxon>Ascomycota</taxon>
        <taxon>Pezizomycotina</taxon>
        <taxon>Dothideomycetes</taxon>
        <taxon>Dothideomycetidae</taxon>
        <taxon>Cladosporiales</taxon>
        <taxon>Cladosporiaceae</taxon>
        <taxon>Cryoendolithus</taxon>
    </lineage>
</organism>
<evidence type="ECO:0000256" key="1">
    <source>
        <dbReference type="SAM" id="MobiDB-lite"/>
    </source>
</evidence>
<sequence length="136" mass="15017">MLTYAHKRRWFYPSRTASQAQTILTNLEMILDSMSKRGASSPPSLSPGSTQSRGKPHYCHCNIESRWLDPYLCVPCFNAEIFATPTHDACTAPSSTSNTLPACLESEDVGALIAPHNLNFEPTHSVPTHEHSPSDF</sequence>
<accession>A0A1V8T1P7</accession>
<dbReference type="AlphaFoldDB" id="A0A1V8T1P7"/>
<keyword evidence="3" id="KW-1185">Reference proteome</keyword>
<dbReference type="InParanoid" id="A0A1V8T1P7"/>
<dbReference type="EMBL" id="NAJO01000020">
    <property type="protein sequence ID" value="OQO05102.1"/>
    <property type="molecule type" value="Genomic_DNA"/>
</dbReference>
<reference evidence="3" key="1">
    <citation type="submission" date="2017-03" db="EMBL/GenBank/DDBJ databases">
        <title>Genomes of endolithic fungi from Antarctica.</title>
        <authorList>
            <person name="Coleine C."/>
            <person name="Masonjones S."/>
            <person name="Stajich J.E."/>
        </authorList>
    </citation>
    <scope>NUCLEOTIDE SEQUENCE [LARGE SCALE GENOMIC DNA]</scope>
    <source>
        <strain evidence="3">CCFEE 5527</strain>
    </source>
</reference>
<evidence type="ECO:0000313" key="3">
    <source>
        <dbReference type="Proteomes" id="UP000192596"/>
    </source>
</evidence>
<proteinExistence type="predicted"/>
<gene>
    <name evidence="2" type="ORF">B0A48_08122</name>
</gene>
<name>A0A1V8T1P7_9PEZI</name>
<comment type="caution">
    <text evidence="2">The sequence shown here is derived from an EMBL/GenBank/DDBJ whole genome shotgun (WGS) entry which is preliminary data.</text>
</comment>
<feature type="region of interest" description="Disordered" evidence="1">
    <location>
        <begin position="35"/>
        <end position="55"/>
    </location>
</feature>
<evidence type="ECO:0000313" key="2">
    <source>
        <dbReference type="EMBL" id="OQO05102.1"/>
    </source>
</evidence>